<comment type="caution">
    <text evidence="1">The sequence shown here is derived from an EMBL/GenBank/DDBJ whole genome shotgun (WGS) entry which is preliminary data.</text>
</comment>
<name>A0A2U2PBE9_9SPHI</name>
<gene>
    <name evidence="1" type="ORF">DDR33_21060</name>
</gene>
<dbReference type="EMBL" id="QEAS01000021">
    <property type="protein sequence ID" value="PWG78712.1"/>
    <property type="molecule type" value="Genomic_DNA"/>
</dbReference>
<protein>
    <submittedName>
        <fullName evidence="1">Uncharacterized protein</fullName>
    </submittedName>
</protein>
<reference evidence="1 2" key="1">
    <citation type="submission" date="2018-04" db="EMBL/GenBank/DDBJ databases">
        <title>Pedobacter chongqingensis sp. nov., isolated from a rottenly hemp rope.</title>
        <authorList>
            <person name="Cai Y."/>
        </authorList>
    </citation>
    <scope>NUCLEOTIDE SEQUENCE [LARGE SCALE GENOMIC DNA]</scope>
    <source>
        <strain evidence="1 2">FJ4-8</strain>
    </source>
</reference>
<dbReference type="RefSeq" id="WP_109417773.1">
    <property type="nucleotide sequence ID" value="NZ_QEAS01000021.1"/>
</dbReference>
<dbReference type="AlphaFoldDB" id="A0A2U2PBE9"/>
<organism evidence="1 2">
    <name type="scientific">Pararcticibacter amylolyticus</name>
    <dbReference type="NCBI Taxonomy" id="2173175"/>
    <lineage>
        <taxon>Bacteria</taxon>
        <taxon>Pseudomonadati</taxon>
        <taxon>Bacteroidota</taxon>
        <taxon>Sphingobacteriia</taxon>
        <taxon>Sphingobacteriales</taxon>
        <taxon>Sphingobacteriaceae</taxon>
        <taxon>Pararcticibacter</taxon>
    </lineage>
</organism>
<evidence type="ECO:0000313" key="1">
    <source>
        <dbReference type="EMBL" id="PWG78712.1"/>
    </source>
</evidence>
<dbReference type="Proteomes" id="UP000245647">
    <property type="component" value="Unassembled WGS sequence"/>
</dbReference>
<keyword evidence="2" id="KW-1185">Reference proteome</keyword>
<evidence type="ECO:0000313" key="2">
    <source>
        <dbReference type="Proteomes" id="UP000245647"/>
    </source>
</evidence>
<sequence length="71" mass="8090">MGTTKNEKLEQGLQLIREAISEEYGVDFNSETTEISLTEGEENGNKSLKASIGGRKIRCHYDRNLKRYVCH</sequence>
<accession>A0A2U2PBE9</accession>
<proteinExistence type="predicted"/>